<dbReference type="GO" id="GO:0016787">
    <property type="term" value="F:hydrolase activity"/>
    <property type="evidence" value="ECO:0007669"/>
    <property type="project" value="UniProtKB-KW"/>
</dbReference>
<dbReference type="Pfam" id="PF00561">
    <property type="entry name" value="Abhydrolase_1"/>
    <property type="match status" value="1"/>
</dbReference>
<sequence length="277" mass="30601">MAVLALPDGKLFYEWVTAANGERTDRPILVFVHGWGGSARYWKATATALSNSYDCLLYDMKGFGRSTIQTNAVSSLASCTADLASLLKHLAIERLSIMSHSMGSSIATLFLGQYGAQVDQAILTCGGIFEYDARAFQIFYKFGSGVVKFRPQWLTQVPGMDWLVMQRFLHRGLPKGDRQEFLEDFLMAADNAALETMFDAVSEETSVALPQVYAELAMPTLMISGEYDRIIPVKLGQAAAALNPDIEFTVQRNVGHFPMLEDAPVFLDRVRSFLTAA</sequence>
<comment type="caution">
    <text evidence="3">The sequence shown here is derived from an EMBL/GenBank/DDBJ whole genome shotgun (WGS) entry which is preliminary data.</text>
</comment>
<evidence type="ECO:0000259" key="2">
    <source>
        <dbReference type="Pfam" id="PF00561"/>
    </source>
</evidence>
<reference evidence="3" key="1">
    <citation type="submission" date="2020-10" db="EMBL/GenBank/DDBJ databases">
        <authorList>
            <person name="Castelo-Branco R."/>
            <person name="Eusebio N."/>
            <person name="Adriana R."/>
            <person name="Vieira A."/>
            <person name="Brugerolle De Fraissinette N."/>
            <person name="Rezende De Castro R."/>
            <person name="Schneider M.P."/>
            <person name="Vasconcelos V."/>
            <person name="Leao P.N."/>
        </authorList>
    </citation>
    <scope>NUCLEOTIDE SEQUENCE</scope>
    <source>
        <strain evidence="3">LEGE 11480</strain>
    </source>
</reference>
<dbReference type="InterPro" id="IPR000073">
    <property type="entry name" value="AB_hydrolase_1"/>
</dbReference>
<evidence type="ECO:0000313" key="3">
    <source>
        <dbReference type="EMBL" id="MBE9030769.1"/>
    </source>
</evidence>
<dbReference type="InterPro" id="IPR050266">
    <property type="entry name" value="AB_hydrolase_sf"/>
</dbReference>
<name>A0A928Z3K2_9CYAN</name>
<dbReference type="Gene3D" id="3.40.50.1820">
    <property type="entry name" value="alpha/beta hydrolase"/>
    <property type="match status" value="1"/>
</dbReference>
<dbReference type="SUPFAM" id="SSF53474">
    <property type="entry name" value="alpha/beta-Hydrolases"/>
    <property type="match status" value="1"/>
</dbReference>
<dbReference type="PANTHER" id="PTHR43798:SF31">
    <property type="entry name" value="AB HYDROLASE SUPERFAMILY PROTEIN YCLE"/>
    <property type="match status" value="1"/>
</dbReference>
<gene>
    <name evidence="3" type="ORF">IQ266_13610</name>
</gene>
<accession>A0A928Z3K2</accession>
<dbReference type="PRINTS" id="PR00111">
    <property type="entry name" value="ABHYDROLASE"/>
</dbReference>
<dbReference type="AlphaFoldDB" id="A0A928Z3K2"/>
<protein>
    <submittedName>
        <fullName evidence="3">Alpha/beta hydrolase</fullName>
    </submittedName>
</protein>
<dbReference type="GO" id="GO:0016020">
    <property type="term" value="C:membrane"/>
    <property type="evidence" value="ECO:0007669"/>
    <property type="project" value="TreeGrafter"/>
</dbReference>
<organism evidence="3 4">
    <name type="scientific">Romeriopsis navalis LEGE 11480</name>
    <dbReference type="NCBI Taxonomy" id="2777977"/>
    <lineage>
        <taxon>Bacteria</taxon>
        <taxon>Bacillati</taxon>
        <taxon>Cyanobacteriota</taxon>
        <taxon>Cyanophyceae</taxon>
        <taxon>Leptolyngbyales</taxon>
        <taxon>Leptolyngbyaceae</taxon>
        <taxon>Romeriopsis</taxon>
        <taxon>Romeriopsis navalis</taxon>
    </lineage>
</organism>
<feature type="domain" description="AB hydrolase-1" evidence="2">
    <location>
        <begin position="27"/>
        <end position="262"/>
    </location>
</feature>
<evidence type="ECO:0000256" key="1">
    <source>
        <dbReference type="ARBA" id="ARBA00022801"/>
    </source>
</evidence>
<dbReference type="RefSeq" id="WP_264325597.1">
    <property type="nucleotide sequence ID" value="NZ_JADEXQ010000044.1"/>
</dbReference>
<dbReference type="EMBL" id="JADEXQ010000044">
    <property type="protein sequence ID" value="MBE9030769.1"/>
    <property type="molecule type" value="Genomic_DNA"/>
</dbReference>
<evidence type="ECO:0000313" key="4">
    <source>
        <dbReference type="Proteomes" id="UP000625316"/>
    </source>
</evidence>
<dbReference type="PANTHER" id="PTHR43798">
    <property type="entry name" value="MONOACYLGLYCEROL LIPASE"/>
    <property type="match status" value="1"/>
</dbReference>
<dbReference type="InterPro" id="IPR029058">
    <property type="entry name" value="AB_hydrolase_fold"/>
</dbReference>
<proteinExistence type="predicted"/>
<keyword evidence="1 3" id="KW-0378">Hydrolase</keyword>
<dbReference type="Proteomes" id="UP000625316">
    <property type="component" value="Unassembled WGS sequence"/>
</dbReference>
<keyword evidence="4" id="KW-1185">Reference proteome</keyword>